<proteinExistence type="predicted"/>
<dbReference type="EMBL" id="RQVR01000002">
    <property type="protein sequence ID" value="RRJ93642.1"/>
    <property type="molecule type" value="Genomic_DNA"/>
</dbReference>
<dbReference type="AlphaFoldDB" id="A0A3P3WEU4"/>
<dbReference type="RefSeq" id="WP_125011423.1">
    <property type="nucleotide sequence ID" value="NZ_RQVR01000002.1"/>
</dbReference>
<name>A0A3P3WEU4_9FLAO</name>
<keyword evidence="1" id="KW-0732">Signal</keyword>
<protein>
    <submittedName>
        <fullName evidence="2">Uncharacterized protein</fullName>
    </submittedName>
</protein>
<keyword evidence="3" id="KW-1185">Reference proteome</keyword>
<organism evidence="2 3">
    <name type="scientific">Flavobacterium macacae</name>
    <dbReference type="NCBI Taxonomy" id="2488993"/>
    <lineage>
        <taxon>Bacteria</taxon>
        <taxon>Pseudomonadati</taxon>
        <taxon>Bacteroidota</taxon>
        <taxon>Flavobacteriia</taxon>
        <taxon>Flavobacteriales</taxon>
        <taxon>Flavobacteriaceae</taxon>
        <taxon>Flavobacterium</taxon>
    </lineage>
</organism>
<dbReference type="OrthoDB" id="1274006at2"/>
<evidence type="ECO:0000256" key="1">
    <source>
        <dbReference type="SAM" id="SignalP"/>
    </source>
</evidence>
<gene>
    <name evidence="2" type="ORF">EG849_02050</name>
</gene>
<dbReference type="Proteomes" id="UP000271937">
    <property type="component" value="Unassembled WGS sequence"/>
</dbReference>
<reference evidence="2 3" key="1">
    <citation type="submission" date="2018-11" db="EMBL/GenBank/DDBJ databases">
        <title>Flavobacterium sp. nov., YIM 102600 draft genome.</title>
        <authorList>
            <person name="Li G."/>
            <person name="Jiang Y."/>
        </authorList>
    </citation>
    <scope>NUCLEOTIDE SEQUENCE [LARGE SCALE GENOMIC DNA]</scope>
    <source>
        <strain evidence="2 3">YIM 102600</strain>
    </source>
</reference>
<evidence type="ECO:0000313" key="2">
    <source>
        <dbReference type="EMBL" id="RRJ93642.1"/>
    </source>
</evidence>
<evidence type="ECO:0000313" key="3">
    <source>
        <dbReference type="Proteomes" id="UP000271937"/>
    </source>
</evidence>
<accession>A0A3P3WEU4</accession>
<sequence>MKKYLLSLFLLVSIAASAQKTLNDYKYVIVPLKYEFFKEENKYRLNTITKFNLTKMGFEPFYENENLPSEANDRCNRLFVNVESDGSFLATKLTVVFRDCDNKVVYTSEPGKSKSKEYKISYPEALNNAFENLYSFGYAYNGTIASSKPITNEPKKSEAPVSSAQIDETKDYLFAQPIINGFQLIDKTPKIVYKIYKTSQPDYFTVQGDGIVGALLKKNGEWILEYYKDDKPVSEKLLIKF</sequence>
<feature type="chain" id="PRO_5018121383" evidence="1">
    <location>
        <begin position="19"/>
        <end position="241"/>
    </location>
</feature>
<comment type="caution">
    <text evidence="2">The sequence shown here is derived from an EMBL/GenBank/DDBJ whole genome shotgun (WGS) entry which is preliminary data.</text>
</comment>
<feature type="signal peptide" evidence="1">
    <location>
        <begin position="1"/>
        <end position="18"/>
    </location>
</feature>